<gene>
    <name evidence="2" type="ORF">DD237_004922</name>
    <name evidence="1" type="ORF">DD238_008417</name>
</gene>
<dbReference type="Proteomes" id="UP000286097">
    <property type="component" value="Unassembled WGS sequence"/>
</dbReference>
<keyword evidence="3" id="KW-1185">Reference proteome</keyword>
<reference evidence="3 4" key="1">
    <citation type="submission" date="2018-06" db="EMBL/GenBank/DDBJ databases">
        <title>Comparative genomics of downy mildews reveals potential adaptations to biotrophy.</title>
        <authorList>
            <person name="Fletcher K."/>
            <person name="Klosterman S.J."/>
            <person name="Derevnina L."/>
            <person name="Martin F."/>
            <person name="Koike S."/>
            <person name="Reyes Chin-Wo S."/>
            <person name="Mou B."/>
            <person name="Michelmore R."/>
        </authorList>
    </citation>
    <scope>NUCLEOTIDE SEQUENCE [LARGE SCALE GENOMIC DNA]</scope>
    <source>
        <strain evidence="2 4">R13</strain>
        <strain evidence="1 3">R14</strain>
    </source>
</reference>
<dbReference type="EMBL" id="QKXF01000365">
    <property type="protein sequence ID" value="RQM12075.1"/>
    <property type="molecule type" value="Genomic_DNA"/>
</dbReference>
<dbReference type="EMBL" id="QLLG01000651">
    <property type="protein sequence ID" value="RMX62420.1"/>
    <property type="molecule type" value="Genomic_DNA"/>
</dbReference>
<comment type="caution">
    <text evidence="1">The sequence shown here is derived from an EMBL/GenBank/DDBJ whole genome shotgun (WGS) entry which is preliminary data.</text>
</comment>
<evidence type="ECO:0000313" key="2">
    <source>
        <dbReference type="EMBL" id="RQM12075.1"/>
    </source>
</evidence>
<evidence type="ECO:0000313" key="4">
    <source>
        <dbReference type="Proteomes" id="UP000286097"/>
    </source>
</evidence>
<evidence type="ECO:0000313" key="3">
    <source>
        <dbReference type="Proteomes" id="UP000282087"/>
    </source>
</evidence>
<dbReference type="STRING" id="542832.A0A3M6VDM6"/>
<accession>A0A3M6VDM6</accession>
<proteinExistence type="predicted"/>
<name>A0A3M6VDM6_9STRA</name>
<protein>
    <submittedName>
        <fullName evidence="1">Uncharacterized protein</fullName>
    </submittedName>
</protein>
<evidence type="ECO:0000313" key="1">
    <source>
        <dbReference type="EMBL" id="RMX62420.1"/>
    </source>
</evidence>
<organism evidence="1 3">
    <name type="scientific">Peronospora effusa</name>
    <dbReference type="NCBI Taxonomy" id="542832"/>
    <lineage>
        <taxon>Eukaryota</taxon>
        <taxon>Sar</taxon>
        <taxon>Stramenopiles</taxon>
        <taxon>Oomycota</taxon>
        <taxon>Peronosporomycetes</taxon>
        <taxon>Peronosporales</taxon>
        <taxon>Peronosporaceae</taxon>
        <taxon>Peronospora</taxon>
    </lineage>
</organism>
<dbReference type="Proteomes" id="UP000282087">
    <property type="component" value="Unassembled WGS sequence"/>
</dbReference>
<dbReference type="VEuPathDB" id="FungiDB:DD237_004922"/>
<sequence length="65" mass="7455">MNVAVWYQIASTAVKSSKLLLARKLLEKQIFVDAKYCPLVETLALVLHHVKDKDEYEFAAKYLAE</sequence>
<dbReference type="AlphaFoldDB" id="A0A3M6VDM6"/>